<dbReference type="PANTHER" id="PTHR30035:SF3">
    <property type="entry name" value="INTERMEMBRANE PHOSPHOLIPID TRANSPORT SYSTEM LIPOPROTEIN MLAA"/>
    <property type="match status" value="1"/>
</dbReference>
<protein>
    <submittedName>
        <fullName evidence="4">VacJ family lipoprotein</fullName>
    </submittedName>
</protein>
<gene>
    <name evidence="4" type="ORF">Q3O59_04375</name>
</gene>
<dbReference type="Pfam" id="PF04333">
    <property type="entry name" value="MlaA"/>
    <property type="match status" value="1"/>
</dbReference>
<dbReference type="PRINTS" id="PR01805">
    <property type="entry name" value="VACJLIPOPROT"/>
</dbReference>
<dbReference type="InterPro" id="IPR007428">
    <property type="entry name" value="MlaA"/>
</dbReference>
<keyword evidence="4" id="KW-0449">Lipoprotein</keyword>
<accession>A0ABT9GN96</accession>
<dbReference type="PANTHER" id="PTHR30035">
    <property type="entry name" value="LIPOPROTEIN VACJ-RELATED"/>
    <property type="match status" value="1"/>
</dbReference>
<sequence length="243" mass="26950">MRCLLLLSLSGLLAACASAPDAPEPERDPRDKLEPFNRAMWELNYEILDPNILRPATVGYMAVVPSPARRGVDNFLSNLREPDSFVNAGLQAKPASMAISAGRFLVNSTVGVLGLFDVATKIGLHERREDFGQTLAVWGVGEGSFLMVPARGPSTVRDTTGDLVDALYSPLGLFNTPLTITRYVLSGLTQREKAMSMEHLLEDSFDPYAFVREAYLQNRLFEIHDGNPPEQDDYDDSYLDEFF</sequence>
<comment type="caution">
    <text evidence="4">The sequence shown here is derived from an EMBL/GenBank/DDBJ whole genome shotgun (WGS) entry which is preliminary data.</text>
</comment>
<evidence type="ECO:0000256" key="1">
    <source>
        <dbReference type="ARBA" id="ARBA00010634"/>
    </source>
</evidence>
<organism evidence="4 5">
    <name type="scientific">Alkalimonas delamerensis</name>
    <dbReference type="NCBI Taxonomy" id="265981"/>
    <lineage>
        <taxon>Bacteria</taxon>
        <taxon>Pseudomonadati</taxon>
        <taxon>Pseudomonadota</taxon>
        <taxon>Gammaproteobacteria</taxon>
        <taxon>Alkalimonas</taxon>
    </lineage>
</organism>
<reference evidence="4 5" key="1">
    <citation type="submission" date="2023-08" db="EMBL/GenBank/DDBJ databases">
        <authorList>
            <person name="Joshi A."/>
            <person name="Thite S."/>
        </authorList>
    </citation>
    <scope>NUCLEOTIDE SEQUENCE [LARGE SCALE GENOMIC DNA]</scope>
    <source>
        <strain evidence="4 5">1E1</strain>
    </source>
</reference>
<feature type="signal peptide" evidence="3">
    <location>
        <begin position="1"/>
        <end position="19"/>
    </location>
</feature>
<evidence type="ECO:0000313" key="5">
    <source>
        <dbReference type="Proteomes" id="UP001236258"/>
    </source>
</evidence>
<dbReference type="RefSeq" id="WP_228589340.1">
    <property type="nucleotide sequence ID" value="NZ_JAUZVY010000001.1"/>
</dbReference>
<name>A0ABT9GN96_9GAMM</name>
<evidence type="ECO:0000256" key="3">
    <source>
        <dbReference type="SAM" id="SignalP"/>
    </source>
</evidence>
<comment type="similarity">
    <text evidence="1">Belongs to the MlaA family.</text>
</comment>
<keyword evidence="5" id="KW-1185">Reference proteome</keyword>
<evidence type="ECO:0000256" key="2">
    <source>
        <dbReference type="ARBA" id="ARBA00022729"/>
    </source>
</evidence>
<dbReference type="EMBL" id="JAUZVY010000001">
    <property type="protein sequence ID" value="MDP4528265.1"/>
    <property type="molecule type" value="Genomic_DNA"/>
</dbReference>
<dbReference type="PROSITE" id="PS51257">
    <property type="entry name" value="PROKAR_LIPOPROTEIN"/>
    <property type="match status" value="1"/>
</dbReference>
<evidence type="ECO:0000313" key="4">
    <source>
        <dbReference type="EMBL" id="MDP4528265.1"/>
    </source>
</evidence>
<keyword evidence="2 3" id="KW-0732">Signal</keyword>
<proteinExistence type="inferred from homology"/>
<dbReference type="Proteomes" id="UP001236258">
    <property type="component" value="Unassembled WGS sequence"/>
</dbReference>
<feature type="chain" id="PRO_5045487754" evidence="3">
    <location>
        <begin position="20"/>
        <end position="243"/>
    </location>
</feature>